<gene>
    <name evidence="2" type="ORF">OTU49_011686</name>
</gene>
<feature type="non-terminal residue" evidence="2">
    <location>
        <position position="1"/>
    </location>
</feature>
<protein>
    <submittedName>
        <fullName evidence="2">Uncharacterized protein</fullName>
    </submittedName>
</protein>
<comment type="caution">
    <text evidence="2">The sequence shown here is derived from an EMBL/GenBank/DDBJ whole genome shotgun (WGS) entry which is preliminary data.</text>
</comment>
<dbReference type="EMBL" id="JARKIK010000089">
    <property type="protein sequence ID" value="KAK8723390.1"/>
    <property type="molecule type" value="Genomic_DNA"/>
</dbReference>
<feature type="compositionally biased region" description="Polar residues" evidence="1">
    <location>
        <begin position="111"/>
        <end position="129"/>
    </location>
</feature>
<evidence type="ECO:0000313" key="3">
    <source>
        <dbReference type="Proteomes" id="UP001445076"/>
    </source>
</evidence>
<feature type="non-terminal residue" evidence="2">
    <location>
        <position position="129"/>
    </location>
</feature>
<proteinExistence type="predicted"/>
<feature type="compositionally biased region" description="Basic and acidic residues" evidence="1">
    <location>
        <begin position="101"/>
        <end position="110"/>
    </location>
</feature>
<evidence type="ECO:0000313" key="2">
    <source>
        <dbReference type="EMBL" id="KAK8723390.1"/>
    </source>
</evidence>
<dbReference type="Proteomes" id="UP001445076">
    <property type="component" value="Unassembled WGS sequence"/>
</dbReference>
<dbReference type="AlphaFoldDB" id="A0AAW0W2K4"/>
<accession>A0AAW0W2K4</accession>
<organism evidence="2 3">
    <name type="scientific">Cherax quadricarinatus</name>
    <name type="common">Australian red claw crayfish</name>
    <dbReference type="NCBI Taxonomy" id="27406"/>
    <lineage>
        <taxon>Eukaryota</taxon>
        <taxon>Metazoa</taxon>
        <taxon>Ecdysozoa</taxon>
        <taxon>Arthropoda</taxon>
        <taxon>Crustacea</taxon>
        <taxon>Multicrustacea</taxon>
        <taxon>Malacostraca</taxon>
        <taxon>Eumalacostraca</taxon>
        <taxon>Eucarida</taxon>
        <taxon>Decapoda</taxon>
        <taxon>Pleocyemata</taxon>
        <taxon>Astacidea</taxon>
        <taxon>Parastacoidea</taxon>
        <taxon>Parastacidae</taxon>
        <taxon>Cherax</taxon>
    </lineage>
</organism>
<name>A0AAW0W2K4_CHEQU</name>
<keyword evidence="3" id="KW-1185">Reference proteome</keyword>
<evidence type="ECO:0000256" key="1">
    <source>
        <dbReference type="SAM" id="MobiDB-lite"/>
    </source>
</evidence>
<feature type="region of interest" description="Disordered" evidence="1">
    <location>
        <begin position="38"/>
        <end position="129"/>
    </location>
</feature>
<sequence>PPIIRYTRQSTMNSGVESTRRTVTFLDHGGALYINGYTPGREHYPAPPSRSPSPSTISKECGSRCEDLIRSPNYLSPGDPLLSHKPARNNKPHVQFITRNNEAEMEKTEVTNDTLQATSPNSENPNVSL</sequence>
<reference evidence="2 3" key="1">
    <citation type="journal article" date="2024" name="BMC Genomics">
        <title>Genome assembly of redclaw crayfish (Cherax quadricarinatus) provides insights into its immune adaptation and hypoxia tolerance.</title>
        <authorList>
            <person name="Liu Z."/>
            <person name="Zheng J."/>
            <person name="Li H."/>
            <person name="Fang K."/>
            <person name="Wang S."/>
            <person name="He J."/>
            <person name="Zhou D."/>
            <person name="Weng S."/>
            <person name="Chi M."/>
            <person name="Gu Z."/>
            <person name="He J."/>
            <person name="Li F."/>
            <person name="Wang M."/>
        </authorList>
    </citation>
    <scope>NUCLEOTIDE SEQUENCE [LARGE SCALE GENOMIC DNA]</scope>
    <source>
        <strain evidence="2">ZL_2023a</strain>
    </source>
</reference>